<dbReference type="EMBL" id="MU155191">
    <property type="protein sequence ID" value="KAF9480611.1"/>
    <property type="molecule type" value="Genomic_DNA"/>
</dbReference>
<dbReference type="AlphaFoldDB" id="A0A9P5Z4C4"/>
<keyword evidence="2" id="KW-1185">Reference proteome</keyword>
<evidence type="ECO:0000313" key="2">
    <source>
        <dbReference type="Proteomes" id="UP000807469"/>
    </source>
</evidence>
<gene>
    <name evidence="1" type="ORF">BDN70DRAFT_599743</name>
</gene>
<comment type="caution">
    <text evidence="1">The sequence shown here is derived from an EMBL/GenBank/DDBJ whole genome shotgun (WGS) entry which is preliminary data.</text>
</comment>
<name>A0A9P5Z4C4_9AGAR</name>
<reference evidence="1" key="1">
    <citation type="submission" date="2020-11" db="EMBL/GenBank/DDBJ databases">
        <authorList>
            <consortium name="DOE Joint Genome Institute"/>
            <person name="Ahrendt S."/>
            <person name="Riley R."/>
            <person name="Andreopoulos W."/>
            <person name="Labutti K."/>
            <person name="Pangilinan J."/>
            <person name="Ruiz-Duenas F.J."/>
            <person name="Barrasa J.M."/>
            <person name="Sanchez-Garcia M."/>
            <person name="Camarero S."/>
            <person name="Miyauchi S."/>
            <person name="Serrano A."/>
            <person name="Linde D."/>
            <person name="Babiker R."/>
            <person name="Drula E."/>
            <person name="Ayuso-Fernandez I."/>
            <person name="Pacheco R."/>
            <person name="Padilla G."/>
            <person name="Ferreira P."/>
            <person name="Barriuso J."/>
            <person name="Kellner H."/>
            <person name="Castanera R."/>
            <person name="Alfaro M."/>
            <person name="Ramirez L."/>
            <person name="Pisabarro A.G."/>
            <person name="Kuo A."/>
            <person name="Tritt A."/>
            <person name="Lipzen A."/>
            <person name="He G."/>
            <person name="Yan M."/>
            <person name="Ng V."/>
            <person name="Cullen D."/>
            <person name="Martin F."/>
            <person name="Rosso M.-N."/>
            <person name="Henrissat B."/>
            <person name="Hibbett D."/>
            <person name="Martinez A.T."/>
            <person name="Grigoriev I.V."/>
        </authorList>
    </citation>
    <scope>NUCLEOTIDE SEQUENCE</scope>
    <source>
        <strain evidence="1">CIRM-BRFM 674</strain>
    </source>
</reference>
<protein>
    <submittedName>
        <fullName evidence="1">Uncharacterized protein</fullName>
    </submittedName>
</protein>
<dbReference type="Proteomes" id="UP000807469">
    <property type="component" value="Unassembled WGS sequence"/>
</dbReference>
<proteinExistence type="predicted"/>
<evidence type="ECO:0000313" key="1">
    <source>
        <dbReference type="EMBL" id="KAF9480611.1"/>
    </source>
</evidence>
<sequence length="124" mass="13747">MSNISVAQITLMYARLVESVILHSEGCNKVPMAVVVDFLQKSGCSLERFSLLGAMDKSNVTSLCQGMSTLQHLQIDFSDFPSVLELNAFLTLLAECLFFNGEIKFRCLPMLSSITLICYDHSDT</sequence>
<organism evidence="1 2">
    <name type="scientific">Pholiota conissans</name>
    <dbReference type="NCBI Taxonomy" id="109636"/>
    <lineage>
        <taxon>Eukaryota</taxon>
        <taxon>Fungi</taxon>
        <taxon>Dikarya</taxon>
        <taxon>Basidiomycota</taxon>
        <taxon>Agaricomycotina</taxon>
        <taxon>Agaricomycetes</taxon>
        <taxon>Agaricomycetidae</taxon>
        <taxon>Agaricales</taxon>
        <taxon>Agaricineae</taxon>
        <taxon>Strophariaceae</taxon>
        <taxon>Pholiota</taxon>
    </lineage>
</organism>
<accession>A0A9P5Z4C4</accession>